<comment type="subcellular location">
    <subcellularLocation>
        <location evidence="1">Endoplasmic reticulum membrane</location>
        <topology evidence="1">Multi-pass membrane protein</topology>
    </subcellularLocation>
</comment>
<dbReference type="EMBL" id="CAJPIZ010004104">
    <property type="protein sequence ID" value="CAG2107158.1"/>
    <property type="molecule type" value="Genomic_DNA"/>
</dbReference>
<evidence type="ECO:0000256" key="3">
    <source>
        <dbReference type="ARBA" id="ARBA00022692"/>
    </source>
</evidence>
<evidence type="ECO:0000256" key="2">
    <source>
        <dbReference type="ARBA" id="ARBA00008462"/>
    </source>
</evidence>
<accession>A0A7R9KRA7</accession>
<evidence type="ECO:0000256" key="7">
    <source>
        <dbReference type="SAM" id="Phobius"/>
    </source>
</evidence>
<keyword evidence="6 7" id="KW-0472">Membrane</keyword>
<sequence length="192" mass="22726">MSSKGRVVAGTDGSDFGHRQRVASHYQISALNKSRLKFCIFFHYLLFVVMMCKLSDDILDRLDIFILELQELYIPKPRLWEWLWASSVVLSLFGLTSFKNNSLSSIRFYAIMTFAMSLCPILYALVYYFNDLWSFMETRDLSKVKDQWNGYPVALIWYTFLVVALQIHFFQLYFSIKLWFAWNVKKVNKKSN</sequence>
<dbReference type="InterPro" id="IPR009787">
    <property type="entry name" value="Jagunal"/>
</dbReference>
<name>A0A7R9KRA7_9ACAR</name>
<comment type="similarity">
    <text evidence="2">Belongs to the jagunal family.</text>
</comment>
<keyword evidence="4" id="KW-0256">Endoplasmic reticulum</keyword>
<dbReference type="AlphaFoldDB" id="A0A7R9KRA7"/>
<evidence type="ECO:0000256" key="5">
    <source>
        <dbReference type="ARBA" id="ARBA00022989"/>
    </source>
</evidence>
<proteinExistence type="inferred from homology"/>
<feature type="transmembrane region" description="Helical" evidence="7">
    <location>
        <begin position="108"/>
        <end position="129"/>
    </location>
</feature>
<gene>
    <name evidence="8" type="ORF">OSB1V03_LOCUS7160</name>
</gene>
<protein>
    <recommendedName>
        <fullName evidence="10">Protein jagunal</fullName>
    </recommendedName>
</protein>
<evidence type="ECO:0000313" key="8">
    <source>
        <dbReference type="EMBL" id="CAD7626728.1"/>
    </source>
</evidence>
<feature type="transmembrane region" description="Helical" evidence="7">
    <location>
        <begin position="38"/>
        <end position="59"/>
    </location>
</feature>
<dbReference type="Pfam" id="PF07086">
    <property type="entry name" value="Jagunal"/>
    <property type="match status" value="1"/>
</dbReference>
<dbReference type="OrthoDB" id="8914197at2759"/>
<keyword evidence="3 7" id="KW-0812">Transmembrane</keyword>
<dbReference type="GO" id="GO:0016192">
    <property type="term" value="P:vesicle-mediated transport"/>
    <property type="evidence" value="ECO:0007669"/>
    <property type="project" value="TreeGrafter"/>
</dbReference>
<reference evidence="8" key="1">
    <citation type="submission" date="2020-11" db="EMBL/GenBank/DDBJ databases">
        <authorList>
            <person name="Tran Van P."/>
        </authorList>
    </citation>
    <scope>NUCLEOTIDE SEQUENCE</scope>
</reference>
<dbReference type="PANTHER" id="PTHR20955">
    <property type="entry name" value="PROTEIN JAGUNAL HOMOLOG 1"/>
    <property type="match status" value="1"/>
</dbReference>
<keyword evidence="9" id="KW-1185">Reference proteome</keyword>
<evidence type="ECO:0008006" key="10">
    <source>
        <dbReference type="Google" id="ProtNLM"/>
    </source>
</evidence>
<dbReference type="GO" id="GO:0005789">
    <property type="term" value="C:endoplasmic reticulum membrane"/>
    <property type="evidence" value="ECO:0007669"/>
    <property type="project" value="UniProtKB-SubCell"/>
</dbReference>
<evidence type="ECO:0000313" key="9">
    <source>
        <dbReference type="Proteomes" id="UP000759131"/>
    </source>
</evidence>
<feature type="transmembrane region" description="Helical" evidence="7">
    <location>
        <begin position="155"/>
        <end position="180"/>
    </location>
</feature>
<dbReference type="GO" id="GO:0007029">
    <property type="term" value="P:endoplasmic reticulum organization"/>
    <property type="evidence" value="ECO:0007669"/>
    <property type="project" value="InterPro"/>
</dbReference>
<keyword evidence="5 7" id="KW-1133">Transmembrane helix</keyword>
<evidence type="ECO:0000256" key="1">
    <source>
        <dbReference type="ARBA" id="ARBA00004477"/>
    </source>
</evidence>
<dbReference type="Proteomes" id="UP000759131">
    <property type="component" value="Unassembled WGS sequence"/>
</dbReference>
<organism evidence="8">
    <name type="scientific">Medioppia subpectinata</name>
    <dbReference type="NCBI Taxonomy" id="1979941"/>
    <lineage>
        <taxon>Eukaryota</taxon>
        <taxon>Metazoa</taxon>
        <taxon>Ecdysozoa</taxon>
        <taxon>Arthropoda</taxon>
        <taxon>Chelicerata</taxon>
        <taxon>Arachnida</taxon>
        <taxon>Acari</taxon>
        <taxon>Acariformes</taxon>
        <taxon>Sarcoptiformes</taxon>
        <taxon>Oribatida</taxon>
        <taxon>Brachypylina</taxon>
        <taxon>Oppioidea</taxon>
        <taxon>Oppiidae</taxon>
        <taxon>Medioppia</taxon>
    </lineage>
</organism>
<evidence type="ECO:0000256" key="6">
    <source>
        <dbReference type="ARBA" id="ARBA00023136"/>
    </source>
</evidence>
<feature type="transmembrane region" description="Helical" evidence="7">
    <location>
        <begin position="79"/>
        <end position="96"/>
    </location>
</feature>
<dbReference type="EMBL" id="OC858679">
    <property type="protein sequence ID" value="CAD7626728.1"/>
    <property type="molecule type" value="Genomic_DNA"/>
</dbReference>
<dbReference type="PANTHER" id="PTHR20955:SF1">
    <property type="entry name" value="PROTEIN JAGUNAL HOMOLOG 1"/>
    <property type="match status" value="1"/>
</dbReference>
<evidence type="ECO:0000256" key="4">
    <source>
        <dbReference type="ARBA" id="ARBA00022824"/>
    </source>
</evidence>